<dbReference type="RefSeq" id="WP_098038002.1">
    <property type="nucleotide sequence ID" value="NZ_CWGJ01000011.1"/>
</dbReference>
<dbReference type="EMBL" id="CWGJ01000011">
    <property type="protein sequence ID" value="CRX38153.1"/>
    <property type="molecule type" value="Genomic_DNA"/>
</dbReference>
<accession>A0A0H5DQ30</accession>
<protein>
    <submittedName>
        <fullName evidence="5">Nudix hydrolase</fullName>
    </submittedName>
</protein>
<evidence type="ECO:0000256" key="2">
    <source>
        <dbReference type="ARBA" id="ARBA00022801"/>
    </source>
</evidence>
<dbReference type="PROSITE" id="PS51462">
    <property type="entry name" value="NUDIX"/>
    <property type="match status" value="1"/>
</dbReference>
<dbReference type="Pfam" id="PF00293">
    <property type="entry name" value="NUDIX"/>
    <property type="match status" value="1"/>
</dbReference>
<dbReference type="PROSITE" id="PS00893">
    <property type="entry name" value="NUDIX_BOX"/>
    <property type="match status" value="1"/>
</dbReference>
<dbReference type="SUPFAM" id="SSF55811">
    <property type="entry name" value="Nudix"/>
    <property type="match status" value="1"/>
</dbReference>
<sequence>MPPQKVMEPKASFGIVLSQDKKQLLLVKRKDVPIWVLPGGGVDPDETPGNAAVREVLEETGAVCSVVRAIAIYSPRGAFTETTYLYELEEVNPSKRNLILTEESVDVGFFPLDKLPSPFFSIHLQWLNDAMTSSDGVIEKPIEGITLTSILCFGVKHPILLLRFFFSRLKRYLENVSRPG</sequence>
<dbReference type="InterPro" id="IPR020084">
    <property type="entry name" value="NUDIX_hydrolase_CS"/>
</dbReference>
<evidence type="ECO:0000313" key="5">
    <source>
        <dbReference type="EMBL" id="CRX38153.1"/>
    </source>
</evidence>
<comment type="similarity">
    <text evidence="3">Belongs to the Nudix hydrolase family.</text>
</comment>
<evidence type="ECO:0000259" key="4">
    <source>
        <dbReference type="PROSITE" id="PS51462"/>
    </source>
</evidence>
<evidence type="ECO:0000313" key="6">
    <source>
        <dbReference type="Proteomes" id="UP000220251"/>
    </source>
</evidence>
<evidence type="ECO:0000256" key="1">
    <source>
        <dbReference type="ARBA" id="ARBA00001946"/>
    </source>
</evidence>
<dbReference type="InterPro" id="IPR020476">
    <property type="entry name" value="Nudix_hydrolase"/>
</dbReference>
<gene>
    <name evidence="5" type="ORF">ELAC_0801</name>
</gene>
<evidence type="ECO:0000256" key="3">
    <source>
        <dbReference type="RuleBase" id="RU003476"/>
    </source>
</evidence>
<name>A0A0H5DQ30_9BACT</name>
<dbReference type="InterPro" id="IPR015797">
    <property type="entry name" value="NUDIX_hydrolase-like_dom_sf"/>
</dbReference>
<organism evidence="5 6">
    <name type="scientific">Estrella lausannensis</name>
    <dbReference type="NCBI Taxonomy" id="483423"/>
    <lineage>
        <taxon>Bacteria</taxon>
        <taxon>Pseudomonadati</taxon>
        <taxon>Chlamydiota</taxon>
        <taxon>Chlamydiia</taxon>
        <taxon>Parachlamydiales</taxon>
        <taxon>Candidatus Criblamydiaceae</taxon>
        <taxon>Estrella</taxon>
    </lineage>
</organism>
<reference evidence="6" key="1">
    <citation type="submission" date="2015-06" db="EMBL/GenBank/DDBJ databases">
        <authorList>
            <person name="Bertelli C."/>
        </authorList>
    </citation>
    <scope>NUCLEOTIDE SEQUENCE [LARGE SCALE GENOMIC DNA]</scope>
    <source>
        <strain evidence="6">CRIB-30</strain>
    </source>
</reference>
<proteinExistence type="inferred from homology"/>
<keyword evidence="6" id="KW-1185">Reference proteome</keyword>
<dbReference type="GO" id="GO:0016787">
    <property type="term" value="F:hydrolase activity"/>
    <property type="evidence" value="ECO:0007669"/>
    <property type="project" value="UniProtKB-KW"/>
</dbReference>
<keyword evidence="2 3" id="KW-0378">Hydrolase</keyword>
<dbReference type="CDD" id="cd02883">
    <property type="entry name" value="NUDIX_Hydrolase"/>
    <property type="match status" value="1"/>
</dbReference>
<dbReference type="AlphaFoldDB" id="A0A0H5DQ30"/>
<dbReference type="OrthoDB" id="9804563at2"/>
<dbReference type="Gene3D" id="3.90.79.10">
    <property type="entry name" value="Nucleoside Triphosphate Pyrophosphohydrolase"/>
    <property type="match status" value="1"/>
</dbReference>
<feature type="domain" description="Nudix hydrolase" evidence="4">
    <location>
        <begin position="8"/>
        <end position="133"/>
    </location>
</feature>
<dbReference type="PRINTS" id="PR00502">
    <property type="entry name" value="NUDIXFAMILY"/>
</dbReference>
<dbReference type="PANTHER" id="PTHR43046:SF2">
    <property type="entry name" value="8-OXO-DGTP DIPHOSPHATASE-RELATED"/>
    <property type="match status" value="1"/>
</dbReference>
<comment type="cofactor">
    <cofactor evidence="1">
        <name>Mg(2+)</name>
        <dbReference type="ChEBI" id="CHEBI:18420"/>
    </cofactor>
</comment>
<dbReference type="InterPro" id="IPR000086">
    <property type="entry name" value="NUDIX_hydrolase_dom"/>
</dbReference>
<dbReference type="Proteomes" id="UP000220251">
    <property type="component" value="Unassembled WGS sequence"/>
</dbReference>
<dbReference type="PANTHER" id="PTHR43046">
    <property type="entry name" value="GDP-MANNOSE MANNOSYL HYDROLASE"/>
    <property type="match status" value="1"/>
</dbReference>